<feature type="compositionally biased region" description="Low complexity" evidence="1">
    <location>
        <begin position="47"/>
        <end position="76"/>
    </location>
</feature>
<proteinExistence type="predicted"/>
<organism evidence="2 3">
    <name type="scientific">Merluccius polli</name>
    <name type="common">Benguela hake</name>
    <name type="synonym">Merluccius cadenati</name>
    <dbReference type="NCBI Taxonomy" id="89951"/>
    <lineage>
        <taxon>Eukaryota</taxon>
        <taxon>Metazoa</taxon>
        <taxon>Chordata</taxon>
        <taxon>Craniata</taxon>
        <taxon>Vertebrata</taxon>
        <taxon>Euteleostomi</taxon>
        <taxon>Actinopterygii</taxon>
        <taxon>Neopterygii</taxon>
        <taxon>Teleostei</taxon>
        <taxon>Neoteleostei</taxon>
        <taxon>Acanthomorphata</taxon>
        <taxon>Zeiogadaria</taxon>
        <taxon>Gadariae</taxon>
        <taxon>Gadiformes</taxon>
        <taxon>Gadoidei</taxon>
        <taxon>Merlucciidae</taxon>
        <taxon>Merluccius</taxon>
    </lineage>
</organism>
<gene>
    <name evidence="2" type="primary">PEG10_5</name>
    <name evidence="2" type="ORF">N1851_029757</name>
</gene>
<dbReference type="AlphaFoldDB" id="A0AA47M6N9"/>
<dbReference type="Proteomes" id="UP001174136">
    <property type="component" value="Unassembled WGS sequence"/>
</dbReference>
<sequence length="214" mass="23594">MDPAHNPDPLARLDRVETQLQHQEAMLASITAFAQSLSLPAPPSHPPSFSSPSSSISWSRPRGSSGSSGTQKGTQKVPYTFATEEFKVAFTINNLTGHARLWGTAEWERHTPACSSFNAFTTELCKGSCSVTDYAIDFRIRTRRSELNQAAQVDTFLLGLADYIKDELVSHDLPASLDENIALASHGFKPDTMRDGRDKKNGFRLLVFQLFPGH</sequence>
<keyword evidence="3" id="KW-1185">Reference proteome</keyword>
<evidence type="ECO:0000313" key="2">
    <source>
        <dbReference type="EMBL" id="KAK0134635.1"/>
    </source>
</evidence>
<evidence type="ECO:0000256" key="1">
    <source>
        <dbReference type="SAM" id="MobiDB-lite"/>
    </source>
</evidence>
<accession>A0AA47M6N9</accession>
<dbReference type="EMBL" id="JAOPHQ010005693">
    <property type="protein sequence ID" value="KAK0134635.1"/>
    <property type="molecule type" value="Genomic_DNA"/>
</dbReference>
<reference evidence="2" key="1">
    <citation type="journal article" date="2023" name="Front. Mar. Sci.">
        <title>A new Merluccius polli reference genome to investigate the effects of global change in West African waters.</title>
        <authorList>
            <person name="Mateo J.L."/>
            <person name="Blanco-Fernandez C."/>
            <person name="Garcia-Vazquez E."/>
            <person name="Machado-Schiaffino G."/>
        </authorList>
    </citation>
    <scope>NUCLEOTIDE SEQUENCE</scope>
    <source>
        <strain evidence="2">C29</strain>
        <tissue evidence="2">Fin</tissue>
    </source>
</reference>
<evidence type="ECO:0000313" key="3">
    <source>
        <dbReference type="Proteomes" id="UP001174136"/>
    </source>
</evidence>
<name>A0AA47M6N9_MERPO</name>
<feature type="region of interest" description="Disordered" evidence="1">
    <location>
        <begin position="38"/>
        <end position="76"/>
    </location>
</feature>
<comment type="caution">
    <text evidence="2">The sequence shown here is derived from an EMBL/GenBank/DDBJ whole genome shotgun (WGS) entry which is preliminary data.</text>
</comment>
<protein>
    <submittedName>
        <fullName evidence="2">Retrotransposon-derived protein PEG10</fullName>
    </submittedName>
</protein>